<evidence type="ECO:0000256" key="2">
    <source>
        <dbReference type="ARBA" id="ARBA00022691"/>
    </source>
</evidence>
<feature type="domain" description="Radical SAM core" evidence="9">
    <location>
        <begin position="52"/>
        <end position="267"/>
    </location>
</feature>
<dbReference type="CDD" id="cd01335">
    <property type="entry name" value="Radical_SAM"/>
    <property type="match status" value="1"/>
</dbReference>
<dbReference type="Gene3D" id="3.20.20.70">
    <property type="entry name" value="Aldolase class I"/>
    <property type="match status" value="1"/>
</dbReference>
<dbReference type="SUPFAM" id="SSF102114">
    <property type="entry name" value="Radical SAM enzymes"/>
    <property type="match status" value="1"/>
</dbReference>
<dbReference type="SFLD" id="SFLDG01082">
    <property type="entry name" value="B12-binding_domain_containing"/>
    <property type="match status" value="1"/>
</dbReference>
<dbReference type="SMART" id="SM00876">
    <property type="entry name" value="BATS"/>
    <property type="match status" value="1"/>
</dbReference>
<dbReference type="NCBIfam" id="TIGR03956">
    <property type="entry name" value="rSAM_HydE"/>
    <property type="match status" value="1"/>
</dbReference>
<keyword evidence="5 7" id="KW-0411">Iron-sulfur</keyword>
<evidence type="ECO:0000256" key="6">
    <source>
        <dbReference type="ARBA" id="ARBA00034078"/>
    </source>
</evidence>
<evidence type="ECO:0000256" key="7">
    <source>
        <dbReference type="PIRSR" id="PIRSR004762-1"/>
    </source>
</evidence>
<name>A0A1W1W0A0_9FIRM</name>
<dbReference type="InterPro" id="IPR024021">
    <property type="entry name" value="FeFe-hyd_HydE_rSAM"/>
</dbReference>
<dbReference type="PIRSF" id="PIRSF004762">
    <property type="entry name" value="CHP00423"/>
    <property type="match status" value="1"/>
</dbReference>
<keyword evidence="1 7" id="KW-0004">4Fe-4S</keyword>
<evidence type="ECO:0000256" key="5">
    <source>
        <dbReference type="ARBA" id="ARBA00023014"/>
    </source>
</evidence>
<dbReference type="AlphaFoldDB" id="A0A1W1W0A0"/>
<dbReference type="SFLD" id="SFLDS00029">
    <property type="entry name" value="Radical_SAM"/>
    <property type="match status" value="1"/>
</dbReference>
<dbReference type="GO" id="GO:0046872">
    <property type="term" value="F:metal ion binding"/>
    <property type="evidence" value="ECO:0007669"/>
    <property type="project" value="UniProtKB-KW"/>
</dbReference>
<feature type="binding site" evidence="7">
    <location>
        <position position="66"/>
    </location>
    <ligand>
        <name>[4Fe-4S] cluster</name>
        <dbReference type="ChEBI" id="CHEBI:49883"/>
        <note>4Fe-4S-S-AdoMet</note>
    </ligand>
</feature>
<dbReference type="Proteomes" id="UP000192569">
    <property type="component" value="Chromosome I"/>
</dbReference>
<dbReference type="SFLD" id="SFLDG01280">
    <property type="entry name" value="HydE/PylB-like"/>
    <property type="match status" value="1"/>
</dbReference>
<dbReference type="InterPro" id="IPR058240">
    <property type="entry name" value="rSAM_sf"/>
</dbReference>
<keyword evidence="4 7" id="KW-0408">Iron</keyword>
<reference evidence="10 11" key="1">
    <citation type="submission" date="2017-04" db="EMBL/GenBank/DDBJ databases">
        <authorList>
            <person name="Afonso C.L."/>
            <person name="Miller P.J."/>
            <person name="Scott M.A."/>
            <person name="Spackman E."/>
            <person name="Goraichik I."/>
            <person name="Dimitrov K.M."/>
            <person name="Suarez D.L."/>
            <person name="Swayne D.E."/>
        </authorList>
    </citation>
    <scope>NUCLEOTIDE SEQUENCE [LARGE SCALE GENOMIC DNA]</scope>
    <source>
        <strain evidence="10 11">ToBE</strain>
    </source>
</reference>
<evidence type="ECO:0000256" key="3">
    <source>
        <dbReference type="ARBA" id="ARBA00022723"/>
    </source>
</evidence>
<dbReference type="RefSeq" id="WP_084666312.1">
    <property type="nucleotide sequence ID" value="NZ_LT838272.1"/>
</dbReference>
<proteinExistence type="predicted"/>
<comment type="cofactor">
    <cofactor evidence="6">
        <name>[2Fe-2S] cluster</name>
        <dbReference type="ChEBI" id="CHEBI:190135"/>
    </cofactor>
</comment>
<feature type="binding site" evidence="8">
    <location>
        <position position="183"/>
    </location>
    <ligand>
        <name>S-adenosyl-L-methionine</name>
        <dbReference type="ChEBI" id="CHEBI:59789"/>
    </ligand>
</feature>
<dbReference type="Pfam" id="PF04055">
    <property type="entry name" value="Radical_SAM"/>
    <property type="match status" value="1"/>
</dbReference>
<dbReference type="STRING" id="698762.SAMN00808754_2635"/>
<evidence type="ECO:0000256" key="1">
    <source>
        <dbReference type="ARBA" id="ARBA00022485"/>
    </source>
</evidence>
<organism evidence="10 11">
    <name type="scientific">Thermanaeromonas toyohensis ToBE</name>
    <dbReference type="NCBI Taxonomy" id="698762"/>
    <lineage>
        <taxon>Bacteria</taxon>
        <taxon>Bacillati</taxon>
        <taxon>Bacillota</taxon>
        <taxon>Clostridia</taxon>
        <taxon>Neomoorellales</taxon>
        <taxon>Neomoorellaceae</taxon>
        <taxon>Thermanaeromonas</taxon>
    </lineage>
</organism>
<evidence type="ECO:0000259" key="9">
    <source>
        <dbReference type="PROSITE" id="PS51918"/>
    </source>
</evidence>
<protein>
    <submittedName>
        <fullName evidence="10">Iron-only hydrogenase maturation protein HydE</fullName>
    </submittedName>
</protein>
<keyword evidence="11" id="KW-1185">Reference proteome</keyword>
<gene>
    <name evidence="10" type="ORF">SAMN00808754_2635</name>
</gene>
<feature type="binding site" evidence="7">
    <location>
        <position position="73"/>
    </location>
    <ligand>
        <name>[4Fe-4S] cluster</name>
        <dbReference type="ChEBI" id="CHEBI:49883"/>
        <note>4Fe-4S-S-AdoMet</note>
    </ligand>
</feature>
<dbReference type="InterPro" id="IPR007197">
    <property type="entry name" value="rSAM"/>
</dbReference>
<keyword evidence="3" id="KW-0479">Metal-binding</keyword>
<comment type="cofactor">
    <cofactor evidence="7">
        <name>[4Fe-4S] cluster</name>
        <dbReference type="ChEBI" id="CHEBI:49883"/>
    </cofactor>
    <text evidence="7">Binds 1 [4Fe-4S] cluster. The cluster is coordinated with 3 cysteines and an exchangeable S-adenosyl-L-methionine.</text>
</comment>
<evidence type="ECO:0000313" key="10">
    <source>
        <dbReference type="EMBL" id="SMB98933.1"/>
    </source>
</evidence>
<feature type="binding site" evidence="8">
    <location>
        <position position="164"/>
    </location>
    <ligand>
        <name>S-adenosyl-L-methionine</name>
        <dbReference type="ChEBI" id="CHEBI:59789"/>
    </ligand>
</feature>
<dbReference type="GO" id="GO:0016740">
    <property type="term" value="F:transferase activity"/>
    <property type="evidence" value="ECO:0007669"/>
    <property type="project" value="TreeGrafter"/>
</dbReference>
<feature type="binding site" evidence="7">
    <location>
        <position position="70"/>
    </location>
    <ligand>
        <name>[4Fe-4S] cluster</name>
        <dbReference type="ChEBI" id="CHEBI:49883"/>
        <note>4Fe-4S-S-AdoMet</note>
    </ligand>
</feature>
<dbReference type="SMART" id="SM00729">
    <property type="entry name" value="Elp3"/>
    <property type="match status" value="1"/>
</dbReference>
<dbReference type="EMBL" id="LT838272">
    <property type="protein sequence ID" value="SMB98933.1"/>
    <property type="molecule type" value="Genomic_DNA"/>
</dbReference>
<evidence type="ECO:0000313" key="11">
    <source>
        <dbReference type="Proteomes" id="UP000192569"/>
    </source>
</evidence>
<dbReference type="PANTHER" id="PTHR43726">
    <property type="entry name" value="3-METHYLORNITHINE SYNTHASE"/>
    <property type="match status" value="1"/>
</dbReference>
<dbReference type="OrthoDB" id="9775764at2"/>
<accession>A0A1W1W0A0</accession>
<dbReference type="PROSITE" id="PS51918">
    <property type="entry name" value="RADICAL_SAM"/>
    <property type="match status" value="1"/>
</dbReference>
<evidence type="ECO:0000256" key="4">
    <source>
        <dbReference type="ARBA" id="ARBA00023004"/>
    </source>
</evidence>
<dbReference type="GO" id="GO:0042364">
    <property type="term" value="P:water-soluble vitamin biosynthetic process"/>
    <property type="evidence" value="ECO:0007669"/>
    <property type="project" value="UniProtKB-ARBA"/>
</dbReference>
<dbReference type="GO" id="GO:0051539">
    <property type="term" value="F:4 iron, 4 sulfur cluster binding"/>
    <property type="evidence" value="ECO:0007669"/>
    <property type="project" value="UniProtKB-KW"/>
</dbReference>
<dbReference type="SFLD" id="SFLDF00348">
    <property type="entry name" value="FeFe_hydrogenase_maturase_(Hyd"/>
    <property type="match status" value="1"/>
</dbReference>
<dbReference type="InterPro" id="IPR034422">
    <property type="entry name" value="HydE/PylB-like"/>
</dbReference>
<dbReference type="SFLD" id="SFLDG01060">
    <property type="entry name" value="BATS_domain_containing"/>
    <property type="match status" value="1"/>
</dbReference>
<evidence type="ECO:0000256" key="8">
    <source>
        <dbReference type="PIRSR" id="PIRSR004762-2"/>
    </source>
</evidence>
<sequence>MRKEFATALSRIIQGEEPDKASLIILLSARPGEEEEALYREADNFRARYVGEEVHLRGVIEFSNHCRRLCHYCGLRADNRRLRRYRMEKEEILKSARMAVELGYGTVVLQSGEDTWYSAEMLAELVATIKGMGLAVTLCVGERSREEYALWREAGADRYLLKHETANPRLYHRLHPGMSWEERITCLQWLRELGYQVGSGNIVGLPGQTLEDLADDLLLLRKLRVEMAGIGPFIPHPDTPLGSYPAGSLELTYRVLAVARLVLPWAHLPATTAVGTLSPNGRQLALQRGANVVMPNLTPRKYRGDYQIYPGKICVNEEPADCRYCLEGMIHSLGRRIGRGPGHALRPLTEN</sequence>
<keyword evidence="2 7" id="KW-0949">S-adenosyl-L-methionine</keyword>
<dbReference type="InterPro" id="IPR006638">
    <property type="entry name" value="Elp3/MiaA/NifB-like_rSAM"/>
</dbReference>
<dbReference type="InterPro" id="IPR010722">
    <property type="entry name" value="BATS_dom"/>
</dbReference>
<dbReference type="GO" id="GO:0044272">
    <property type="term" value="P:sulfur compound biosynthetic process"/>
    <property type="evidence" value="ECO:0007669"/>
    <property type="project" value="UniProtKB-ARBA"/>
</dbReference>
<dbReference type="InterPro" id="IPR013785">
    <property type="entry name" value="Aldolase_TIM"/>
</dbReference>
<dbReference type="PANTHER" id="PTHR43726:SF1">
    <property type="entry name" value="BIOTIN SYNTHASE"/>
    <property type="match status" value="1"/>
</dbReference>